<dbReference type="EMBL" id="QKYV01000001">
    <property type="protein sequence ID" value="PZW43927.1"/>
    <property type="molecule type" value="Genomic_DNA"/>
</dbReference>
<evidence type="ECO:0008006" key="3">
    <source>
        <dbReference type="Google" id="ProtNLM"/>
    </source>
</evidence>
<dbReference type="AlphaFoldDB" id="A0A2W7IWQ4"/>
<organism evidence="1 2">
    <name type="scientific">Mesonia algae</name>
    <dbReference type="NCBI Taxonomy" id="213248"/>
    <lineage>
        <taxon>Bacteria</taxon>
        <taxon>Pseudomonadati</taxon>
        <taxon>Bacteroidota</taxon>
        <taxon>Flavobacteriia</taxon>
        <taxon>Flavobacteriales</taxon>
        <taxon>Flavobacteriaceae</taxon>
        <taxon>Mesonia</taxon>
    </lineage>
</organism>
<sequence>MITVLVAGVFTITTAGAQTLADGNSNSIKESVEEFKEINATSLPETIKQDVKNDFTKAEVQEVYVNDKMEYKIILRLEETEVPKIVFANAKRGLLNIE</sequence>
<protein>
    <recommendedName>
        <fullName evidence="3">PepSY domain-containing protein</fullName>
    </recommendedName>
</protein>
<keyword evidence="2" id="KW-1185">Reference proteome</keyword>
<comment type="caution">
    <text evidence="1">The sequence shown here is derived from an EMBL/GenBank/DDBJ whole genome shotgun (WGS) entry which is preliminary data.</text>
</comment>
<reference evidence="1 2" key="1">
    <citation type="submission" date="2018-06" db="EMBL/GenBank/DDBJ databases">
        <title>Genomic Encyclopedia of Archaeal and Bacterial Type Strains, Phase II (KMG-II): from individual species to whole genera.</title>
        <authorList>
            <person name="Goeker M."/>
        </authorList>
    </citation>
    <scope>NUCLEOTIDE SEQUENCE [LARGE SCALE GENOMIC DNA]</scope>
    <source>
        <strain evidence="1 2">DSM 15361</strain>
    </source>
</reference>
<evidence type="ECO:0000313" key="1">
    <source>
        <dbReference type="EMBL" id="PZW43927.1"/>
    </source>
</evidence>
<dbReference type="Proteomes" id="UP000249542">
    <property type="component" value="Unassembled WGS sequence"/>
</dbReference>
<proteinExistence type="predicted"/>
<accession>A0A2W7IWQ4</accession>
<gene>
    <name evidence="1" type="ORF">LX95_00256</name>
</gene>
<evidence type="ECO:0000313" key="2">
    <source>
        <dbReference type="Proteomes" id="UP000249542"/>
    </source>
</evidence>
<name>A0A2W7IWQ4_9FLAO</name>